<sequence length="520" mass="57512">MVLRPDETPLSTAEFRLSVVVPRIHVKIVKTALEQRALLDKTSKILPETSLSNDNEHASKEHPVRMVLPTTIRVSKPTEERLVEDLDYDLVKADLLRRLGFGMGEDIVGKTVSIVETPVSQSTVSPLPNAVLKALSDAVKALPEELLFSLHLDPSALIDAFPTTYSTYSPMLLLPSHAFSSTPWTKLITALEADSPQLQAIWKRLASSVGKSHVAINAAIPLKSHGSPNMPSLEKENILRSPTHLTPLYGADWGPYPTLSSMALPTGKDLGETLWVWAKQNGIYQTWAPRYTMFSRGNVKEKARLLQILARPGRDVERDSTAVDLYAGIGYFSFSYKQSGIRKVLCWELNPWSIEGLHRGAAFNGWSTQAITSFSASQMASVKDVDFLVFQQDNKFAPEAVTALREGGIVPPIRHVNCGLLPSSRDSWGVAVQLIDTQLGGWIHAHENVGIGEMERRREEVVDWVQQELDGREEKAATSTASRRLQVECEHVERVKTYAPGVMHVVFDLRVEGRGEASGA</sequence>
<dbReference type="GO" id="GO:0030488">
    <property type="term" value="P:tRNA methylation"/>
    <property type="evidence" value="ECO:0007669"/>
    <property type="project" value="TreeGrafter"/>
</dbReference>
<organism evidence="8 9">
    <name type="scientific">Polyplosphaeria fusca</name>
    <dbReference type="NCBI Taxonomy" id="682080"/>
    <lineage>
        <taxon>Eukaryota</taxon>
        <taxon>Fungi</taxon>
        <taxon>Dikarya</taxon>
        <taxon>Ascomycota</taxon>
        <taxon>Pezizomycotina</taxon>
        <taxon>Dothideomycetes</taxon>
        <taxon>Pleosporomycetidae</taxon>
        <taxon>Pleosporales</taxon>
        <taxon>Tetraplosphaeriaceae</taxon>
        <taxon>Polyplosphaeria</taxon>
    </lineage>
</organism>
<keyword evidence="3" id="KW-0808">Transferase</keyword>
<evidence type="ECO:0000256" key="4">
    <source>
        <dbReference type="ARBA" id="ARBA00022691"/>
    </source>
</evidence>
<protein>
    <recommendedName>
        <fullName evidence="2">tRNA(Phe) (4-demethylwyosine(37)-C(7)) aminocarboxypropyltransferase</fullName>
        <ecNumber evidence="2">2.5.1.114</ecNumber>
    </recommendedName>
</protein>
<name>A0A9P4R8X7_9PLEO</name>
<gene>
    <name evidence="8" type="ORF">EJ04DRAFT_458334</name>
</gene>
<comment type="pathway">
    <text evidence="1">tRNA modification; wybutosine-tRNA(Phe) biosynthesis.</text>
</comment>
<keyword evidence="5" id="KW-0819">tRNA processing</keyword>
<reference evidence="8" key="1">
    <citation type="journal article" date="2020" name="Stud. Mycol.">
        <title>101 Dothideomycetes genomes: a test case for predicting lifestyles and emergence of pathogens.</title>
        <authorList>
            <person name="Haridas S."/>
            <person name="Albert R."/>
            <person name="Binder M."/>
            <person name="Bloem J."/>
            <person name="Labutti K."/>
            <person name="Salamov A."/>
            <person name="Andreopoulos B."/>
            <person name="Baker S."/>
            <person name="Barry K."/>
            <person name="Bills G."/>
            <person name="Bluhm B."/>
            <person name="Cannon C."/>
            <person name="Castanera R."/>
            <person name="Culley D."/>
            <person name="Daum C."/>
            <person name="Ezra D."/>
            <person name="Gonzalez J."/>
            <person name="Henrissat B."/>
            <person name="Kuo A."/>
            <person name="Liang C."/>
            <person name="Lipzen A."/>
            <person name="Lutzoni F."/>
            <person name="Magnuson J."/>
            <person name="Mondo S."/>
            <person name="Nolan M."/>
            <person name="Ohm R."/>
            <person name="Pangilinan J."/>
            <person name="Park H.-J."/>
            <person name="Ramirez L."/>
            <person name="Alfaro M."/>
            <person name="Sun H."/>
            <person name="Tritt A."/>
            <person name="Yoshinaga Y."/>
            <person name="Zwiers L.-H."/>
            <person name="Turgeon B."/>
            <person name="Goodwin S."/>
            <person name="Spatafora J."/>
            <person name="Crous P."/>
            <person name="Grigoriev I."/>
        </authorList>
    </citation>
    <scope>NUCLEOTIDE SEQUENCE</scope>
    <source>
        <strain evidence="8">CBS 125425</strain>
    </source>
</reference>
<dbReference type="GO" id="GO:0031591">
    <property type="term" value="P:wybutosine biosynthetic process"/>
    <property type="evidence" value="ECO:0007669"/>
    <property type="project" value="TreeGrafter"/>
</dbReference>
<accession>A0A9P4R8X7</accession>
<dbReference type="EC" id="2.5.1.114" evidence="2"/>
<dbReference type="Pfam" id="PF02475">
    <property type="entry name" value="TRM5-TYW2_MTfase"/>
    <property type="match status" value="1"/>
</dbReference>
<dbReference type="GO" id="GO:0008175">
    <property type="term" value="F:tRNA methyltransferase activity"/>
    <property type="evidence" value="ECO:0007669"/>
    <property type="project" value="TreeGrafter"/>
</dbReference>
<feature type="domain" description="SAM-dependent methyltransferase TRM5/TYW2-type" evidence="7">
    <location>
        <begin position="202"/>
        <end position="513"/>
    </location>
</feature>
<evidence type="ECO:0000256" key="1">
    <source>
        <dbReference type="ARBA" id="ARBA00004797"/>
    </source>
</evidence>
<dbReference type="InterPro" id="IPR029063">
    <property type="entry name" value="SAM-dependent_MTases_sf"/>
</dbReference>
<evidence type="ECO:0000256" key="5">
    <source>
        <dbReference type="ARBA" id="ARBA00022694"/>
    </source>
</evidence>
<comment type="catalytic activity">
    <reaction evidence="6">
        <text>4-demethylwyosine(37) in tRNA(Phe) + S-adenosyl-L-methionine = 4-demethyl-7-[(3S)-3-amino-3-carboxypropyl]wyosine(37) in tRNA(Phe) + S-methyl-5'-thioadenosine + H(+)</text>
        <dbReference type="Rhea" id="RHEA:36355"/>
        <dbReference type="Rhea" id="RHEA-COMP:10164"/>
        <dbReference type="Rhea" id="RHEA-COMP:10378"/>
        <dbReference type="ChEBI" id="CHEBI:15378"/>
        <dbReference type="ChEBI" id="CHEBI:17509"/>
        <dbReference type="ChEBI" id="CHEBI:59789"/>
        <dbReference type="ChEBI" id="CHEBI:64315"/>
        <dbReference type="ChEBI" id="CHEBI:73550"/>
        <dbReference type="EC" id="2.5.1.114"/>
    </reaction>
</comment>
<evidence type="ECO:0000256" key="3">
    <source>
        <dbReference type="ARBA" id="ARBA00022679"/>
    </source>
</evidence>
<dbReference type="EMBL" id="ML996106">
    <property type="protein sequence ID" value="KAF2738983.1"/>
    <property type="molecule type" value="Genomic_DNA"/>
</dbReference>
<dbReference type="InterPro" id="IPR056743">
    <property type="entry name" value="TRM5-TYW2-like_MTfase"/>
</dbReference>
<dbReference type="PANTHER" id="PTHR23245:SF25">
    <property type="entry name" value="TRNA WYBUTOSINE-SYNTHESIZING PROTEIN 2 HOMOLOG"/>
    <property type="match status" value="1"/>
</dbReference>
<dbReference type="GO" id="GO:0005737">
    <property type="term" value="C:cytoplasm"/>
    <property type="evidence" value="ECO:0007669"/>
    <property type="project" value="TreeGrafter"/>
</dbReference>
<dbReference type="SUPFAM" id="SSF53335">
    <property type="entry name" value="S-adenosyl-L-methionine-dependent methyltransferases"/>
    <property type="match status" value="1"/>
</dbReference>
<keyword evidence="4" id="KW-0949">S-adenosyl-L-methionine</keyword>
<evidence type="ECO:0000256" key="2">
    <source>
        <dbReference type="ARBA" id="ARBA00012265"/>
    </source>
</evidence>
<comment type="caution">
    <text evidence="8">The sequence shown here is derived from an EMBL/GenBank/DDBJ whole genome shotgun (WGS) entry which is preliminary data.</text>
</comment>
<dbReference type="GO" id="GO:0102522">
    <property type="term" value="F:tRNA 4-demethylwyosine alpha-amino-alpha-carboxypropyltransferase activity"/>
    <property type="evidence" value="ECO:0007669"/>
    <property type="project" value="UniProtKB-EC"/>
</dbReference>
<dbReference type="InterPro" id="IPR030382">
    <property type="entry name" value="MeTrfase_TRM5/TYW2"/>
</dbReference>
<dbReference type="AlphaFoldDB" id="A0A9P4R8X7"/>
<evidence type="ECO:0000313" key="9">
    <source>
        <dbReference type="Proteomes" id="UP000799444"/>
    </source>
</evidence>
<dbReference type="PROSITE" id="PS51684">
    <property type="entry name" value="SAM_MT_TRM5_TYW2"/>
    <property type="match status" value="1"/>
</dbReference>
<dbReference type="Gene3D" id="3.40.50.150">
    <property type="entry name" value="Vaccinia Virus protein VP39"/>
    <property type="match status" value="1"/>
</dbReference>
<proteinExistence type="predicted"/>
<evidence type="ECO:0000256" key="6">
    <source>
        <dbReference type="ARBA" id="ARBA00049400"/>
    </source>
</evidence>
<dbReference type="PANTHER" id="PTHR23245">
    <property type="entry name" value="TRNA METHYLTRANSFERASE"/>
    <property type="match status" value="1"/>
</dbReference>
<evidence type="ECO:0000313" key="8">
    <source>
        <dbReference type="EMBL" id="KAF2738983.1"/>
    </source>
</evidence>
<dbReference type="Proteomes" id="UP000799444">
    <property type="component" value="Unassembled WGS sequence"/>
</dbReference>
<evidence type="ECO:0000259" key="7">
    <source>
        <dbReference type="PROSITE" id="PS51684"/>
    </source>
</evidence>
<dbReference type="OrthoDB" id="2387925at2759"/>
<keyword evidence="9" id="KW-1185">Reference proteome</keyword>